<evidence type="ECO:0000256" key="8">
    <source>
        <dbReference type="ARBA" id="ARBA00022967"/>
    </source>
</evidence>
<protein>
    <submittedName>
        <fullName evidence="14">Uncharacterized protein</fullName>
    </submittedName>
</protein>
<comment type="similarity">
    <text evidence="2">Belongs to the ABC transporter superfamily. ABCB family. MHC peptide exporter (TC 3.A.1.209) subfamily.</text>
</comment>
<keyword evidence="9 11" id="KW-1133">Transmembrane helix</keyword>
<dbReference type="AlphaFoldDB" id="A0A9D3MSH8"/>
<keyword evidence="3" id="KW-0813">Transport</keyword>
<evidence type="ECO:0000259" key="12">
    <source>
        <dbReference type="PROSITE" id="PS50893"/>
    </source>
</evidence>
<dbReference type="InterPro" id="IPR036640">
    <property type="entry name" value="ABC1_TM_sf"/>
</dbReference>
<evidence type="ECO:0000256" key="9">
    <source>
        <dbReference type="ARBA" id="ARBA00022989"/>
    </source>
</evidence>
<evidence type="ECO:0000256" key="2">
    <source>
        <dbReference type="ARBA" id="ARBA00006493"/>
    </source>
</evidence>
<gene>
    <name evidence="14" type="ORF">ANANG_G00033970</name>
</gene>
<proteinExistence type="inferred from homology"/>
<dbReference type="EMBL" id="JAFIRN010000002">
    <property type="protein sequence ID" value="KAG5854102.1"/>
    <property type="molecule type" value="Genomic_DNA"/>
</dbReference>
<accession>A0A9D3MSH8</accession>
<organism evidence="14 15">
    <name type="scientific">Anguilla anguilla</name>
    <name type="common">European freshwater eel</name>
    <name type="synonym">Muraena anguilla</name>
    <dbReference type="NCBI Taxonomy" id="7936"/>
    <lineage>
        <taxon>Eukaryota</taxon>
        <taxon>Metazoa</taxon>
        <taxon>Chordata</taxon>
        <taxon>Craniata</taxon>
        <taxon>Vertebrata</taxon>
        <taxon>Euteleostomi</taxon>
        <taxon>Actinopterygii</taxon>
        <taxon>Neopterygii</taxon>
        <taxon>Teleostei</taxon>
        <taxon>Anguilliformes</taxon>
        <taxon>Anguillidae</taxon>
        <taxon>Anguilla</taxon>
    </lineage>
</organism>
<comment type="subcellular location">
    <subcellularLocation>
        <location evidence="1">Endomembrane system</location>
        <topology evidence="1">Multi-pass membrane protein</topology>
    </subcellularLocation>
</comment>
<evidence type="ECO:0000256" key="7">
    <source>
        <dbReference type="ARBA" id="ARBA00022856"/>
    </source>
</evidence>
<evidence type="ECO:0000313" key="14">
    <source>
        <dbReference type="EMBL" id="KAG5854102.1"/>
    </source>
</evidence>
<evidence type="ECO:0000256" key="10">
    <source>
        <dbReference type="ARBA" id="ARBA00023136"/>
    </source>
</evidence>
<dbReference type="InterPro" id="IPR011527">
    <property type="entry name" value="ABC1_TM_dom"/>
</dbReference>
<keyword evidence="10 11" id="KW-0472">Membrane</keyword>
<dbReference type="GO" id="GO:0012505">
    <property type="term" value="C:endomembrane system"/>
    <property type="evidence" value="ECO:0007669"/>
    <property type="project" value="UniProtKB-SubCell"/>
</dbReference>
<dbReference type="PROSITE" id="PS50893">
    <property type="entry name" value="ABC_TRANSPORTER_2"/>
    <property type="match status" value="1"/>
</dbReference>
<dbReference type="GO" id="GO:0016887">
    <property type="term" value="F:ATP hydrolysis activity"/>
    <property type="evidence" value="ECO:0007669"/>
    <property type="project" value="InterPro"/>
</dbReference>
<dbReference type="InterPro" id="IPR027417">
    <property type="entry name" value="P-loop_NTPase"/>
</dbReference>
<evidence type="ECO:0000256" key="3">
    <source>
        <dbReference type="ARBA" id="ARBA00022448"/>
    </source>
</evidence>
<dbReference type="SUPFAM" id="SSF52540">
    <property type="entry name" value="P-loop containing nucleoside triphosphate hydrolases"/>
    <property type="match status" value="1"/>
</dbReference>
<dbReference type="GO" id="GO:0015421">
    <property type="term" value="F:ABC-type oligopeptide transporter activity"/>
    <property type="evidence" value="ECO:0007669"/>
    <property type="project" value="TreeGrafter"/>
</dbReference>
<keyword evidence="7" id="KW-0653">Protein transport</keyword>
<dbReference type="PROSITE" id="PS50929">
    <property type="entry name" value="ABC_TM1F"/>
    <property type="match status" value="1"/>
</dbReference>
<evidence type="ECO:0000256" key="5">
    <source>
        <dbReference type="ARBA" id="ARBA00022741"/>
    </source>
</evidence>
<dbReference type="PROSITE" id="PS00211">
    <property type="entry name" value="ABC_TRANSPORTER_1"/>
    <property type="match status" value="1"/>
</dbReference>
<dbReference type="PANTHER" id="PTHR43394:SF14">
    <property type="entry name" value="TRANSPORTER 2, ATP BINDING CASSETTE SUBFAMILY B"/>
    <property type="match status" value="1"/>
</dbReference>
<feature type="transmembrane region" description="Helical" evidence="11">
    <location>
        <begin position="39"/>
        <end position="62"/>
    </location>
</feature>
<feature type="domain" description="ABC transmembrane type-1" evidence="13">
    <location>
        <begin position="163"/>
        <end position="444"/>
    </location>
</feature>
<dbReference type="GO" id="GO:0016020">
    <property type="term" value="C:membrane"/>
    <property type="evidence" value="ECO:0007669"/>
    <property type="project" value="InterPro"/>
</dbReference>
<feature type="domain" description="ABC transporter" evidence="12">
    <location>
        <begin position="477"/>
        <end position="712"/>
    </location>
</feature>
<dbReference type="InterPro" id="IPR017871">
    <property type="entry name" value="ABC_transporter-like_CS"/>
</dbReference>
<reference evidence="14" key="1">
    <citation type="submission" date="2021-01" db="EMBL/GenBank/DDBJ databases">
        <title>A chromosome-scale assembly of European eel, Anguilla anguilla.</title>
        <authorList>
            <person name="Henkel C."/>
            <person name="Jong-Raadsen S.A."/>
            <person name="Dufour S."/>
            <person name="Weltzien F.-A."/>
            <person name="Palstra A.P."/>
            <person name="Pelster B."/>
            <person name="Spaink H.P."/>
            <person name="Van Den Thillart G.E."/>
            <person name="Jansen H."/>
            <person name="Zahm M."/>
            <person name="Klopp C."/>
            <person name="Cedric C."/>
            <person name="Louis A."/>
            <person name="Berthelot C."/>
            <person name="Parey E."/>
            <person name="Roest Crollius H."/>
            <person name="Montfort J."/>
            <person name="Robinson-Rechavi M."/>
            <person name="Bucao C."/>
            <person name="Bouchez O."/>
            <person name="Gislard M."/>
            <person name="Lluch J."/>
            <person name="Milhes M."/>
            <person name="Lampietro C."/>
            <person name="Lopez Roques C."/>
            <person name="Donnadieu C."/>
            <person name="Braasch I."/>
            <person name="Desvignes T."/>
            <person name="Postlethwait J."/>
            <person name="Bobe J."/>
            <person name="Guiguen Y."/>
            <person name="Dirks R."/>
        </authorList>
    </citation>
    <scope>NUCLEOTIDE SEQUENCE</scope>
    <source>
        <strain evidence="14">Tag_6206</strain>
        <tissue evidence="14">Liver</tissue>
    </source>
</reference>
<dbReference type="GO" id="GO:0005524">
    <property type="term" value="F:ATP binding"/>
    <property type="evidence" value="ECO:0007669"/>
    <property type="project" value="UniProtKB-KW"/>
</dbReference>
<evidence type="ECO:0000256" key="1">
    <source>
        <dbReference type="ARBA" id="ARBA00004127"/>
    </source>
</evidence>
<name>A0A9D3MSH8_ANGAN</name>
<dbReference type="InterPro" id="IPR003439">
    <property type="entry name" value="ABC_transporter-like_ATP-bd"/>
</dbReference>
<evidence type="ECO:0000256" key="6">
    <source>
        <dbReference type="ARBA" id="ARBA00022840"/>
    </source>
</evidence>
<dbReference type="InterPro" id="IPR039421">
    <property type="entry name" value="Type_1_exporter"/>
</dbReference>
<keyword evidence="6" id="KW-0067">ATP-binding</keyword>
<dbReference type="InterPro" id="IPR003593">
    <property type="entry name" value="AAA+_ATPase"/>
</dbReference>
<feature type="transmembrane region" description="Helical" evidence="11">
    <location>
        <begin position="201"/>
        <end position="227"/>
    </location>
</feature>
<dbReference type="Gene3D" id="1.20.1560.10">
    <property type="entry name" value="ABC transporter type 1, transmembrane domain"/>
    <property type="match status" value="1"/>
</dbReference>
<evidence type="ECO:0000259" key="13">
    <source>
        <dbReference type="PROSITE" id="PS50929"/>
    </source>
</evidence>
<dbReference type="SMART" id="SM00382">
    <property type="entry name" value="AAA"/>
    <property type="match status" value="1"/>
</dbReference>
<feature type="transmembrane region" description="Helical" evidence="11">
    <location>
        <begin position="12"/>
        <end position="33"/>
    </location>
</feature>
<sequence>MASAGMRAYGTVLSCDLILWGVLWGGLVLLGWPSGEGVALGWLWALGAGRWLLLHAVSVATAGGRSRPVLRRWVATLCLLGPAFESGKAALQRRGSPGWSVPLPDPGVVALAAVAASSACLFWELTFPEAESGTGGGEKRQKAWALFLRVVRYSRPDALHLGAAFLFLTLAVLSEMCIPYYTGRVVDLLGSQYQHSSFLSAIGFMALFSFSSSLCAGLRGGMFMCSLSRLNRRMRHMLFHSLVQQEIGFFEETKSGSLTSRLSSDTDKMGRSVAMNMNVLVRSTVKVLGLLGLMLGLSWHLTVLTCVEMPLLALLQNFYNARAQALGQQLQDCEAEARAVAASALGAVRTVRSFGAEQAEARRYQEAVGRTRAVQTRKDTLKAVLLLLRRLVTVGVKVMMLIYGRRLIASGQLTNGGLLAFVLYQKDMATSTRQLVSICGEMLNCTGAASKVFEYLDRKPREERAGNLEPSRLEGRLTLRDVTFSYPTKPDAPALKGLSLELCPGKMTALVGPSGGGKSSCVGLLERFYEPHEGQVLLDGLPLHCYQHRYLHNKMAMVSQDPVLFSGSVRDNIAYGLEDCSLERIERAARKANAHKFICELEQGYDTDVGECGGCLSAGQKQCIAIARALVREPQILILDEVTSCLDLDTQLAMQDVLTGSVGQTVLVVAHRLKTVEQADRIVFLEDGAVVEQGTHQQLMASRGRYYRLREKLFSDLDSAGDSLSGAG</sequence>
<keyword evidence="7" id="KW-0571">Peptide transport</keyword>
<evidence type="ECO:0000256" key="4">
    <source>
        <dbReference type="ARBA" id="ARBA00022692"/>
    </source>
</evidence>
<evidence type="ECO:0000256" key="11">
    <source>
        <dbReference type="SAM" id="Phobius"/>
    </source>
</evidence>
<feature type="transmembrane region" description="Helical" evidence="11">
    <location>
        <begin position="158"/>
        <end position="181"/>
    </location>
</feature>
<dbReference type="Gene3D" id="3.40.50.300">
    <property type="entry name" value="P-loop containing nucleotide triphosphate hydrolases"/>
    <property type="match status" value="1"/>
</dbReference>
<dbReference type="Pfam" id="PF00664">
    <property type="entry name" value="ABC_membrane"/>
    <property type="match status" value="1"/>
</dbReference>
<comment type="caution">
    <text evidence="14">The sequence shown here is derived from an EMBL/GenBank/DDBJ whole genome shotgun (WGS) entry which is preliminary data.</text>
</comment>
<keyword evidence="4 11" id="KW-0812">Transmembrane</keyword>
<dbReference type="Proteomes" id="UP001044222">
    <property type="component" value="Unassembled WGS sequence"/>
</dbReference>
<dbReference type="SUPFAM" id="SSF90123">
    <property type="entry name" value="ABC transporter transmembrane region"/>
    <property type="match status" value="1"/>
</dbReference>
<evidence type="ECO:0000313" key="15">
    <source>
        <dbReference type="Proteomes" id="UP001044222"/>
    </source>
</evidence>
<keyword evidence="8" id="KW-1278">Translocase</keyword>
<feature type="transmembrane region" description="Helical" evidence="11">
    <location>
        <begin position="279"/>
        <end position="301"/>
    </location>
</feature>
<dbReference type="FunFam" id="3.40.50.300:FF:000140">
    <property type="entry name" value="Lipid A export ATP-binding/permease protein MsbA"/>
    <property type="match status" value="1"/>
</dbReference>
<dbReference type="PANTHER" id="PTHR43394">
    <property type="entry name" value="ATP-DEPENDENT PERMEASE MDL1, MITOCHONDRIAL"/>
    <property type="match status" value="1"/>
</dbReference>
<keyword evidence="5" id="KW-0547">Nucleotide-binding</keyword>
<keyword evidence="15" id="KW-1185">Reference proteome</keyword>
<dbReference type="Pfam" id="PF00005">
    <property type="entry name" value="ABC_tran"/>
    <property type="match status" value="1"/>
</dbReference>
<dbReference type="PIRSF" id="PIRSF002773">
    <property type="entry name" value="ABC_prm/ATPase_B"/>
    <property type="match status" value="1"/>
</dbReference>